<dbReference type="PRINTS" id="PR00038">
    <property type="entry name" value="HTHLUXR"/>
</dbReference>
<evidence type="ECO:0000256" key="2">
    <source>
        <dbReference type="ARBA" id="ARBA00023015"/>
    </source>
</evidence>
<reference evidence="9" key="1">
    <citation type="submission" date="2024-07" db="EMBL/GenBank/DDBJ databases">
        <authorList>
            <person name="Yu S.T."/>
        </authorList>
    </citation>
    <scope>NUCLEOTIDE SEQUENCE</scope>
    <source>
        <strain evidence="9">R28</strain>
    </source>
</reference>
<dbReference type="PROSITE" id="PS50043">
    <property type="entry name" value="HTH_LUXR_2"/>
    <property type="match status" value="1"/>
</dbReference>
<comment type="caution">
    <text evidence="5">Lacks conserved residue(s) required for the propagation of feature annotation.</text>
</comment>
<dbReference type="CDD" id="cd06170">
    <property type="entry name" value="LuxR_C_like"/>
    <property type="match status" value="1"/>
</dbReference>
<evidence type="ECO:0000256" key="1">
    <source>
        <dbReference type="ARBA" id="ARBA00022553"/>
    </source>
</evidence>
<dbReference type="GO" id="GO:0000160">
    <property type="term" value="P:phosphorelay signal transduction system"/>
    <property type="evidence" value="ECO:0007669"/>
    <property type="project" value="InterPro"/>
</dbReference>
<evidence type="ECO:0000313" key="9">
    <source>
        <dbReference type="EMBL" id="XDQ36323.1"/>
    </source>
</evidence>
<dbReference type="EMBL" id="CP163439">
    <property type="protein sequence ID" value="XDQ36323.1"/>
    <property type="molecule type" value="Genomic_DNA"/>
</dbReference>
<evidence type="ECO:0000259" key="7">
    <source>
        <dbReference type="PROSITE" id="PS50043"/>
    </source>
</evidence>
<keyword evidence="4" id="KW-0804">Transcription</keyword>
<evidence type="ECO:0000256" key="5">
    <source>
        <dbReference type="PROSITE-ProRule" id="PRU00169"/>
    </source>
</evidence>
<keyword evidence="3" id="KW-0238">DNA-binding</keyword>
<keyword evidence="1" id="KW-0597">Phosphoprotein</keyword>
<dbReference type="PANTHER" id="PTHR43214">
    <property type="entry name" value="TWO-COMPONENT RESPONSE REGULATOR"/>
    <property type="match status" value="1"/>
</dbReference>
<organism evidence="9">
    <name type="scientific">Streptomyces sp. R28</name>
    <dbReference type="NCBI Taxonomy" id="3238628"/>
    <lineage>
        <taxon>Bacteria</taxon>
        <taxon>Bacillati</taxon>
        <taxon>Actinomycetota</taxon>
        <taxon>Actinomycetes</taxon>
        <taxon>Kitasatosporales</taxon>
        <taxon>Streptomycetaceae</taxon>
        <taxon>Streptomyces</taxon>
    </lineage>
</organism>
<feature type="region of interest" description="Disordered" evidence="6">
    <location>
        <begin position="206"/>
        <end position="245"/>
    </location>
</feature>
<dbReference type="InterPro" id="IPR058245">
    <property type="entry name" value="NreC/VraR/RcsB-like_REC"/>
</dbReference>
<feature type="domain" description="HTH luxR-type" evidence="7">
    <location>
        <begin position="144"/>
        <end position="209"/>
    </location>
</feature>
<evidence type="ECO:0000256" key="3">
    <source>
        <dbReference type="ARBA" id="ARBA00023125"/>
    </source>
</evidence>
<dbReference type="CDD" id="cd17535">
    <property type="entry name" value="REC_NarL-like"/>
    <property type="match status" value="1"/>
</dbReference>
<dbReference type="InterPro" id="IPR001789">
    <property type="entry name" value="Sig_transdc_resp-reg_receiver"/>
</dbReference>
<dbReference type="Pfam" id="PF00072">
    <property type="entry name" value="Response_reg"/>
    <property type="match status" value="1"/>
</dbReference>
<keyword evidence="2" id="KW-0805">Transcription regulation</keyword>
<dbReference type="SMART" id="SM00448">
    <property type="entry name" value="REC"/>
    <property type="match status" value="1"/>
</dbReference>
<feature type="domain" description="Response regulatory" evidence="8">
    <location>
        <begin position="3"/>
        <end position="118"/>
    </location>
</feature>
<dbReference type="InterPro" id="IPR016032">
    <property type="entry name" value="Sig_transdc_resp-reg_C-effctor"/>
</dbReference>
<dbReference type="Pfam" id="PF00196">
    <property type="entry name" value="GerE"/>
    <property type="match status" value="1"/>
</dbReference>
<name>A0AB39Q4L4_9ACTN</name>
<sequence length="245" mass="26241">MIRLIIVGDDVLFRAGLQRILEDAHDIRVPADCDYADAVETTTAHDPDVVLLSDERRRKETLSLVTALRAQAAPPEVAVLTSAADERFVVDSLLAGATGFLLRDTVPHDLVNAVRLLASGSSALAPSASRTVVGHLQARPQKEARSRAADLSDRELDVLSLLAEGLTNAEIGRTLLLSPATVKDHLSAIYTKLGTANRVQTAVLAHRMGADRDSRTRTSRDSRTRTSRAVSAQSLSGGAELRIPA</sequence>
<dbReference type="InterPro" id="IPR000792">
    <property type="entry name" value="Tscrpt_reg_LuxR_C"/>
</dbReference>
<dbReference type="InterPro" id="IPR039420">
    <property type="entry name" value="WalR-like"/>
</dbReference>
<dbReference type="GO" id="GO:0003677">
    <property type="term" value="F:DNA binding"/>
    <property type="evidence" value="ECO:0007669"/>
    <property type="project" value="UniProtKB-KW"/>
</dbReference>
<dbReference type="PROSITE" id="PS50110">
    <property type="entry name" value="RESPONSE_REGULATORY"/>
    <property type="match status" value="1"/>
</dbReference>
<dbReference type="PANTHER" id="PTHR43214:SF24">
    <property type="entry name" value="TRANSCRIPTIONAL REGULATORY PROTEIN NARL-RELATED"/>
    <property type="match status" value="1"/>
</dbReference>
<dbReference type="SUPFAM" id="SSF46894">
    <property type="entry name" value="C-terminal effector domain of the bipartite response regulators"/>
    <property type="match status" value="1"/>
</dbReference>
<accession>A0AB39Q4L4</accession>
<dbReference type="InterPro" id="IPR011006">
    <property type="entry name" value="CheY-like_superfamily"/>
</dbReference>
<evidence type="ECO:0000256" key="4">
    <source>
        <dbReference type="ARBA" id="ARBA00023163"/>
    </source>
</evidence>
<proteinExistence type="predicted"/>
<dbReference type="PROSITE" id="PS00622">
    <property type="entry name" value="HTH_LUXR_1"/>
    <property type="match status" value="1"/>
</dbReference>
<dbReference type="GO" id="GO:0006355">
    <property type="term" value="P:regulation of DNA-templated transcription"/>
    <property type="evidence" value="ECO:0007669"/>
    <property type="project" value="InterPro"/>
</dbReference>
<dbReference type="AlphaFoldDB" id="A0AB39Q4L4"/>
<feature type="compositionally biased region" description="Basic and acidic residues" evidence="6">
    <location>
        <begin position="208"/>
        <end position="224"/>
    </location>
</feature>
<gene>
    <name evidence="9" type="ORF">AB5J49_24930</name>
</gene>
<dbReference type="Gene3D" id="3.40.50.2300">
    <property type="match status" value="1"/>
</dbReference>
<dbReference type="SUPFAM" id="SSF52172">
    <property type="entry name" value="CheY-like"/>
    <property type="match status" value="1"/>
</dbReference>
<evidence type="ECO:0000256" key="6">
    <source>
        <dbReference type="SAM" id="MobiDB-lite"/>
    </source>
</evidence>
<dbReference type="RefSeq" id="WP_369170866.1">
    <property type="nucleotide sequence ID" value="NZ_CP163439.1"/>
</dbReference>
<dbReference type="SMART" id="SM00421">
    <property type="entry name" value="HTH_LUXR"/>
    <property type="match status" value="1"/>
</dbReference>
<evidence type="ECO:0000259" key="8">
    <source>
        <dbReference type="PROSITE" id="PS50110"/>
    </source>
</evidence>
<protein>
    <submittedName>
        <fullName evidence="9">LuxR C-terminal-related transcriptional regulator</fullName>
    </submittedName>
</protein>